<feature type="transmembrane region" description="Helical" evidence="6">
    <location>
        <begin position="319"/>
        <end position="341"/>
    </location>
</feature>
<feature type="transmembrane region" description="Helical" evidence="6">
    <location>
        <begin position="111"/>
        <end position="140"/>
    </location>
</feature>
<evidence type="ECO:0000256" key="6">
    <source>
        <dbReference type="SAM" id="Phobius"/>
    </source>
</evidence>
<comment type="caution">
    <text evidence="7">The sequence shown here is derived from an EMBL/GenBank/DDBJ whole genome shotgun (WGS) entry which is preliminary data.</text>
</comment>
<evidence type="ECO:0000313" key="7">
    <source>
        <dbReference type="EMBL" id="GLI02643.1"/>
    </source>
</evidence>
<organism evidence="7 8">
    <name type="scientific">Phytohabitans aurantiacus</name>
    <dbReference type="NCBI Taxonomy" id="3016789"/>
    <lineage>
        <taxon>Bacteria</taxon>
        <taxon>Bacillati</taxon>
        <taxon>Actinomycetota</taxon>
        <taxon>Actinomycetes</taxon>
        <taxon>Micromonosporales</taxon>
        <taxon>Micromonosporaceae</taxon>
    </lineage>
</organism>
<accession>A0ABQ5R8V0</accession>
<dbReference type="EMBL" id="BSDI01000066">
    <property type="protein sequence ID" value="GLI02643.1"/>
    <property type="molecule type" value="Genomic_DNA"/>
</dbReference>
<dbReference type="Proteomes" id="UP001144280">
    <property type="component" value="Unassembled WGS sequence"/>
</dbReference>
<dbReference type="InterPro" id="IPR011701">
    <property type="entry name" value="MFS"/>
</dbReference>
<proteinExistence type="predicted"/>
<evidence type="ECO:0000256" key="1">
    <source>
        <dbReference type="ARBA" id="ARBA00004651"/>
    </source>
</evidence>
<dbReference type="RefSeq" id="WP_281904263.1">
    <property type="nucleotide sequence ID" value="NZ_BSDI01000066.1"/>
</dbReference>
<reference evidence="7" key="1">
    <citation type="submission" date="2022-12" db="EMBL/GenBank/DDBJ databases">
        <title>New Phytohabitans aurantiacus sp. RD004123 nov., an actinomycete isolated from soil.</title>
        <authorList>
            <person name="Triningsih D.W."/>
            <person name="Harunari E."/>
            <person name="Igarashi Y."/>
        </authorList>
    </citation>
    <scope>NUCLEOTIDE SEQUENCE</scope>
    <source>
        <strain evidence="7">RD004123</strain>
    </source>
</reference>
<feature type="transmembrane region" description="Helical" evidence="6">
    <location>
        <begin position="52"/>
        <end position="77"/>
    </location>
</feature>
<evidence type="ECO:0000256" key="5">
    <source>
        <dbReference type="ARBA" id="ARBA00023136"/>
    </source>
</evidence>
<dbReference type="SUPFAM" id="SSF103473">
    <property type="entry name" value="MFS general substrate transporter"/>
    <property type="match status" value="1"/>
</dbReference>
<keyword evidence="2" id="KW-1003">Cell membrane</keyword>
<keyword evidence="5 6" id="KW-0472">Membrane</keyword>
<name>A0ABQ5R8V0_9ACTN</name>
<dbReference type="InterPro" id="IPR036259">
    <property type="entry name" value="MFS_trans_sf"/>
</dbReference>
<gene>
    <name evidence="7" type="ORF">Pa4123_79210</name>
</gene>
<feature type="transmembrane region" description="Helical" evidence="6">
    <location>
        <begin position="383"/>
        <end position="404"/>
    </location>
</feature>
<dbReference type="Gene3D" id="1.20.1250.20">
    <property type="entry name" value="MFS general substrate transporter like domains"/>
    <property type="match status" value="1"/>
</dbReference>
<feature type="transmembrane region" description="Helical" evidence="6">
    <location>
        <begin position="266"/>
        <end position="286"/>
    </location>
</feature>
<comment type="subcellular location">
    <subcellularLocation>
        <location evidence="1">Cell membrane</location>
        <topology evidence="1">Multi-pass membrane protein</topology>
    </subcellularLocation>
</comment>
<protein>
    <submittedName>
        <fullName evidence="7">MFS transporter</fullName>
    </submittedName>
</protein>
<feature type="transmembrane region" description="Helical" evidence="6">
    <location>
        <begin position="228"/>
        <end position="246"/>
    </location>
</feature>
<feature type="transmembrane region" description="Helical" evidence="6">
    <location>
        <begin position="353"/>
        <end position="377"/>
    </location>
</feature>
<feature type="transmembrane region" description="Helical" evidence="6">
    <location>
        <begin position="180"/>
        <end position="201"/>
    </location>
</feature>
<feature type="transmembrane region" description="Helical" evidence="6">
    <location>
        <begin position="152"/>
        <end position="174"/>
    </location>
</feature>
<keyword evidence="3 6" id="KW-0812">Transmembrane</keyword>
<keyword evidence="8" id="KW-1185">Reference proteome</keyword>
<feature type="transmembrane region" description="Helical" evidence="6">
    <location>
        <begin position="84"/>
        <end position="105"/>
    </location>
</feature>
<evidence type="ECO:0000256" key="3">
    <source>
        <dbReference type="ARBA" id="ARBA00022692"/>
    </source>
</evidence>
<evidence type="ECO:0000256" key="2">
    <source>
        <dbReference type="ARBA" id="ARBA00022475"/>
    </source>
</evidence>
<dbReference type="PANTHER" id="PTHR23513">
    <property type="entry name" value="INTEGRAL MEMBRANE EFFLUX PROTEIN-RELATED"/>
    <property type="match status" value="1"/>
</dbReference>
<feature type="transmembrane region" description="Helical" evidence="6">
    <location>
        <begin position="22"/>
        <end position="46"/>
    </location>
</feature>
<dbReference type="PANTHER" id="PTHR23513:SF6">
    <property type="entry name" value="MAJOR FACILITATOR SUPERFAMILY ASSOCIATED DOMAIN-CONTAINING PROTEIN"/>
    <property type="match status" value="1"/>
</dbReference>
<dbReference type="CDD" id="cd06173">
    <property type="entry name" value="MFS_MefA_like"/>
    <property type="match status" value="1"/>
</dbReference>
<evidence type="ECO:0000256" key="4">
    <source>
        <dbReference type="ARBA" id="ARBA00022989"/>
    </source>
</evidence>
<sequence length="408" mass="42477">MVINTGEPAEPGSLWRNRGFNAFWASQMLSVLGDTFTHLAVPLLVLDATGSVATAGLLTGIAGTTAVIAGIFAGVLVDRMNRRLLLIGSDIARMLLFAIIPIVWLTPHPPIWLLFVVLPLASAVGMVFQVAAVTAVRSLVPTSNLTRANGRLYAGTALASVAGPALAGAVSGWIGPAGAIAVDAGSFGLSAALLLLVRLPARTRAEGDRTRPWDDLLAGARFLLRHPVLRPLTVLLTAFILLTYGIDDVVIYHLRHDLDQPDGTIGLVLTVGAAGTVTGSLAVPWLRRRLGFGACWIGTGALCGAAIAALSVTGRVAEVGALMVVYFGCLSIGGICSMTLRQEVTPEHLLGRVTSAFWTIHFSLGGVGAAAFTWLAQHHGTRLTFAVAGAGVLAVATATLATPIRKVR</sequence>
<evidence type="ECO:0000313" key="8">
    <source>
        <dbReference type="Proteomes" id="UP001144280"/>
    </source>
</evidence>
<dbReference type="Pfam" id="PF07690">
    <property type="entry name" value="MFS_1"/>
    <property type="match status" value="1"/>
</dbReference>
<feature type="transmembrane region" description="Helical" evidence="6">
    <location>
        <begin position="293"/>
        <end position="313"/>
    </location>
</feature>
<keyword evidence="4 6" id="KW-1133">Transmembrane helix</keyword>